<feature type="domain" description="DUF7778" evidence="2">
    <location>
        <begin position="18"/>
        <end position="138"/>
    </location>
</feature>
<protein>
    <recommendedName>
        <fullName evidence="2">DUF7778 domain-containing protein</fullName>
    </recommendedName>
</protein>
<accession>A0AA36MCE1</accession>
<feature type="region of interest" description="Disordered" evidence="1">
    <location>
        <begin position="282"/>
        <end position="303"/>
    </location>
</feature>
<keyword evidence="4" id="KW-1185">Reference proteome</keyword>
<gene>
    <name evidence="3" type="ORF">CYNAS_LOCUS17116</name>
</gene>
<evidence type="ECO:0000313" key="4">
    <source>
        <dbReference type="Proteomes" id="UP001176961"/>
    </source>
</evidence>
<evidence type="ECO:0000313" key="3">
    <source>
        <dbReference type="EMBL" id="CAJ0605133.1"/>
    </source>
</evidence>
<sequence length="349" mass="39454">MTDNFMNAVYTSHSLTEKIALPQRSTLRVDNENVYMLGDLEVRRHNGLFWHLYHKKTCVLLTSGHFLIYSSPFHGLCVYLPALHNVTHRFSGNEGTGSETKARCDIILCEGHAKLGILIKGHRSLVTAWRRGIVCSHKGLPIAEPHLTDELIWMQPTVNPEASESLICSLANRSLRLNNSMPSLVQTIFATQRKQSWVGCSDPQPRKALTLENIRNMRSSLRHSHSFAATLPRAKHNMMDESECTPIVEHDNHADNSMLSFMSDSGVWSPVHEEPELVVPPKVEQREERASPETKFEEKSISPTRSLQGGVDWRRITIAAKLPLLRADILNFEAAFAVNDDYKEPVFDL</sequence>
<dbReference type="InterPro" id="IPR056680">
    <property type="entry name" value="DUF7778"/>
</dbReference>
<feature type="compositionally biased region" description="Basic and acidic residues" evidence="1">
    <location>
        <begin position="283"/>
        <end position="300"/>
    </location>
</feature>
<dbReference type="AlphaFoldDB" id="A0AA36MCE1"/>
<organism evidence="3 4">
    <name type="scientific">Cylicocyclus nassatus</name>
    <name type="common">Nematode worm</name>
    <dbReference type="NCBI Taxonomy" id="53992"/>
    <lineage>
        <taxon>Eukaryota</taxon>
        <taxon>Metazoa</taxon>
        <taxon>Ecdysozoa</taxon>
        <taxon>Nematoda</taxon>
        <taxon>Chromadorea</taxon>
        <taxon>Rhabditida</taxon>
        <taxon>Rhabditina</taxon>
        <taxon>Rhabditomorpha</taxon>
        <taxon>Strongyloidea</taxon>
        <taxon>Strongylidae</taxon>
        <taxon>Cylicocyclus</taxon>
    </lineage>
</organism>
<dbReference type="Proteomes" id="UP001176961">
    <property type="component" value="Unassembled WGS sequence"/>
</dbReference>
<dbReference type="EMBL" id="CATQJL010000316">
    <property type="protein sequence ID" value="CAJ0605133.1"/>
    <property type="molecule type" value="Genomic_DNA"/>
</dbReference>
<evidence type="ECO:0000256" key="1">
    <source>
        <dbReference type="SAM" id="MobiDB-lite"/>
    </source>
</evidence>
<evidence type="ECO:0000259" key="2">
    <source>
        <dbReference type="Pfam" id="PF24998"/>
    </source>
</evidence>
<dbReference type="Pfam" id="PF24998">
    <property type="entry name" value="DUF7778"/>
    <property type="match status" value="1"/>
</dbReference>
<proteinExistence type="predicted"/>
<reference evidence="3" key="1">
    <citation type="submission" date="2023-07" db="EMBL/GenBank/DDBJ databases">
        <authorList>
            <consortium name="CYATHOMIX"/>
        </authorList>
    </citation>
    <scope>NUCLEOTIDE SEQUENCE</scope>
    <source>
        <strain evidence="3">N/A</strain>
    </source>
</reference>
<name>A0AA36MCE1_CYLNA</name>
<comment type="caution">
    <text evidence="3">The sequence shown here is derived from an EMBL/GenBank/DDBJ whole genome shotgun (WGS) entry which is preliminary data.</text>
</comment>